<dbReference type="EMBL" id="JAUBDI010000002">
    <property type="protein sequence ID" value="MDW0112068.1"/>
    <property type="molecule type" value="Genomic_DNA"/>
</dbReference>
<gene>
    <name evidence="2" type="ORF">QT711_02650</name>
</gene>
<proteinExistence type="predicted"/>
<keyword evidence="3" id="KW-1185">Reference proteome</keyword>
<feature type="transmembrane region" description="Helical" evidence="1">
    <location>
        <begin position="28"/>
        <end position="60"/>
    </location>
</feature>
<evidence type="ECO:0008006" key="4">
    <source>
        <dbReference type="Google" id="ProtNLM"/>
    </source>
</evidence>
<protein>
    <recommendedName>
        <fullName evidence="4">TM2 domain-containing protein</fullName>
    </recommendedName>
</protein>
<reference evidence="2 3" key="1">
    <citation type="submission" date="2023-06" db="EMBL/GenBank/DDBJ databases">
        <title>Sporosarcina sp. nov., isolated from Korean traditional fermented seafood 'Jeotgal'.</title>
        <authorList>
            <person name="Yang A.I."/>
            <person name="Shin N.-R."/>
        </authorList>
    </citation>
    <scope>NUCLEOTIDE SEQUENCE [LARGE SCALE GENOMIC DNA]</scope>
    <source>
        <strain evidence="2 3">KCTC13119</strain>
    </source>
</reference>
<evidence type="ECO:0000313" key="3">
    <source>
        <dbReference type="Proteomes" id="UP001282284"/>
    </source>
</evidence>
<sequence length="76" mass="8598">MKNPGIAAVLSFFWTGVGQIYNGQILKGLILIGVQMLNALLMFLLIGFITYPIVWVWGIYDAYKTAERSNMKNSHF</sequence>
<keyword evidence="1" id="KW-0812">Transmembrane</keyword>
<keyword evidence="1" id="KW-0472">Membrane</keyword>
<evidence type="ECO:0000256" key="1">
    <source>
        <dbReference type="SAM" id="Phobius"/>
    </source>
</evidence>
<dbReference type="Proteomes" id="UP001282284">
    <property type="component" value="Unassembled WGS sequence"/>
</dbReference>
<name>A0ABU4G528_9BACL</name>
<accession>A0ABU4G528</accession>
<organism evidence="2 3">
    <name type="scientific">Sporosarcina saromensis</name>
    <dbReference type="NCBI Taxonomy" id="359365"/>
    <lineage>
        <taxon>Bacteria</taxon>
        <taxon>Bacillati</taxon>
        <taxon>Bacillota</taxon>
        <taxon>Bacilli</taxon>
        <taxon>Bacillales</taxon>
        <taxon>Caryophanaceae</taxon>
        <taxon>Sporosarcina</taxon>
    </lineage>
</organism>
<keyword evidence="1" id="KW-1133">Transmembrane helix</keyword>
<comment type="caution">
    <text evidence="2">The sequence shown here is derived from an EMBL/GenBank/DDBJ whole genome shotgun (WGS) entry which is preliminary data.</text>
</comment>
<evidence type="ECO:0000313" key="2">
    <source>
        <dbReference type="EMBL" id="MDW0112068.1"/>
    </source>
</evidence>
<dbReference type="RefSeq" id="WP_317941966.1">
    <property type="nucleotide sequence ID" value="NZ_JAUBDI010000002.1"/>
</dbReference>